<proteinExistence type="predicted"/>
<evidence type="ECO:0000313" key="2">
    <source>
        <dbReference type="EMBL" id="GAQ05894.1"/>
    </source>
</evidence>
<reference evidence="2 3" key="1">
    <citation type="submission" date="2015-11" db="EMBL/GenBank/DDBJ databases">
        <title>Aspergillus lentulus strain IFM 54703T.</title>
        <authorList>
            <person name="Kusuya Y."/>
            <person name="Sakai K."/>
            <person name="Kamei K."/>
            <person name="Takahashi H."/>
            <person name="Yaguchi T."/>
        </authorList>
    </citation>
    <scope>NUCLEOTIDE SEQUENCE [LARGE SCALE GENOMIC DNA]</scope>
    <source>
        <strain evidence="2 3">IFM 54703</strain>
    </source>
</reference>
<evidence type="ECO:0008006" key="4">
    <source>
        <dbReference type="Google" id="ProtNLM"/>
    </source>
</evidence>
<keyword evidence="1" id="KW-0732">Signal</keyword>
<name>A0AAN4PFZ9_ASPLE</name>
<dbReference type="EMBL" id="BCLY01000005">
    <property type="protein sequence ID" value="GAQ05894.1"/>
    <property type="molecule type" value="Genomic_DNA"/>
</dbReference>
<feature type="chain" id="PRO_5042840128" description="PA14 domain-containing protein" evidence="1">
    <location>
        <begin position="20"/>
        <end position="210"/>
    </location>
</feature>
<dbReference type="Proteomes" id="UP000051487">
    <property type="component" value="Unassembled WGS sequence"/>
</dbReference>
<feature type="signal peptide" evidence="1">
    <location>
        <begin position="1"/>
        <end position="19"/>
    </location>
</feature>
<organism evidence="2 3">
    <name type="scientific">Aspergillus lentulus</name>
    <dbReference type="NCBI Taxonomy" id="293939"/>
    <lineage>
        <taxon>Eukaryota</taxon>
        <taxon>Fungi</taxon>
        <taxon>Dikarya</taxon>
        <taxon>Ascomycota</taxon>
        <taxon>Pezizomycotina</taxon>
        <taxon>Eurotiomycetes</taxon>
        <taxon>Eurotiomycetidae</taxon>
        <taxon>Eurotiales</taxon>
        <taxon>Aspergillaceae</taxon>
        <taxon>Aspergillus</taxon>
        <taxon>Aspergillus subgen. Fumigati</taxon>
    </lineage>
</organism>
<gene>
    <name evidence="2" type="ORF">ALT_3215</name>
</gene>
<dbReference type="AlphaFoldDB" id="A0AAN4PFZ9"/>
<sequence>MNQQTFLLLLGGLASLASGQSECQTIVSCKSTSTVTTTVPEGTCTPCPVTVPTTGTISGTSGQASAASPAPAPLCTTVVQPWNRVDLMWTSEHAKPGPPAPGIFSSNFDFETILTITDDYQSLERFEVYQDDQFIGKTSERGPGSTARNDVKDADEALRLGYSQGYFTIPPGPHTFTVTWLEAANNPAVAIPGWRGGSLQYRFQRVAPCA</sequence>
<protein>
    <recommendedName>
        <fullName evidence="4">PA14 domain-containing protein</fullName>
    </recommendedName>
</protein>
<accession>A0AAN4PFZ9</accession>
<comment type="caution">
    <text evidence="2">The sequence shown here is derived from an EMBL/GenBank/DDBJ whole genome shotgun (WGS) entry which is preliminary data.</text>
</comment>
<evidence type="ECO:0000256" key="1">
    <source>
        <dbReference type="SAM" id="SignalP"/>
    </source>
</evidence>
<evidence type="ECO:0000313" key="3">
    <source>
        <dbReference type="Proteomes" id="UP000051487"/>
    </source>
</evidence>